<feature type="active site" description="Nucleophile" evidence="4">
    <location>
        <position position="444"/>
    </location>
</feature>
<dbReference type="InterPro" id="IPR005084">
    <property type="entry name" value="CBM6"/>
</dbReference>
<feature type="domain" description="CBM6" evidence="6">
    <location>
        <begin position="30"/>
        <end position="150"/>
    </location>
</feature>
<evidence type="ECO:0000256" key="3">
    <source>
        <dbReference type="ARBA" id="ARBA00023295"/>
    </source>
</evidence>
<evidence type="ECO:0000259" key="7">
    <source>
        <dbReference type="PROSITE" id="PS51764"/>
    </source>
</evidence>
<dbReference type="Gene3D" id="2.60.120.260">
    <property type="entry name" value="Galactose-binding domain-like"/>
    <property type="match status" value="1"/>
</dbReference>
<evidence type="ECO:0000256" key="1">
    <source>
        <dbReference type="ARBA" id="ARBA00007754"/>
    </source>
</evidence>
<dbReference type="InterPro" id="IPR000805">
    <property type="entry name" value="Glyco_hydro_26"/>
</dbReference>
<dbReference type="EMBL" id="UHJL01000004">
    <property type="protein sequence ID" value="SUQ25732.1"/>
    <property type="molecule type" value="Genomic_DNA"/>
</dbReference>
<dbReference type="PRINTS" id="PR00739">
    <property type="entry name" value="GLHYDRLASE26"/>
</dbReference>
<feature type="chain" id="PRO_5016813852" evidence="5">
    <location>
        <begin position="27"/>
        <end position="597"/>
    </location>
</feature>
<name>A0A380S797_FIBSU</name>
<dbReference type="GO" id="GO:0030246">
    <property type="term" value="F:carbohydrate binding"/>
    <property type="evidence" value="ECO:0007669"/>
    <property type="project" value="InterPro"/>
</dbReference>
<evidence type="ECO:0000313" key="8">
    <source>
        <dbReference type="EMBL" id="SUQ25732.1"/>
    </source>
</evidence>
<dbReference type="Pfam" id="PF16990">
    <property type="entry name" value="CBM_35"/>
    <property type="match status" value="1"/>
</dbReference>
<dbReference type="GO" id="GO:0016985">
    <property type="term" value="F:mannan endo-1,4-beta-mannosidase activity"/>
    <property type="evidence" value="ECO:0007669"/>
    <property type="project" value="InterPro"/>
</dbReference>
<dbReference type="AlphaFoldDB" id="A0A380S797"/>
<evidence type="ECO:0000259" key="6">
    <source>
        <dbReference type="PROSITE" id="PS51175"/>
    </source>
</evidence>
<dbReference type="NCBIfam" id="TIGR04183">
    <property type="entry name" value="Por_Secre_tail"/>
    <property type="match status" value="1"/>
</dbReference>
<feature type="domain" description="GH26" evidence="7">
    <location>
        <begin position="170"/>
        <end position="498"/>
    </location>
</feature>
<dbReference type="SUPFAM" id="SSF51445">
    <property type="entry name" value="(Trans)glycosidases"/>
    <property type="match status" value="1"/>
</dbReference>
<dbReference type="Proteomes" id="UP000255423">
    <property type="component" value="Unassembled WGS sequence"/>
</dbReference>
<dbReference type="GO" id="GO:0006080">
    <property type="term" value="P:substituted mannan metabolic process"/>
    <property type="evidence" value="ECO:0007669"/>
    <property type="project" value="InterPro"/>
</dbReference>
<dbReference type="Pfam" id="PF02156">
    <property type="entry name" value="Glyco_hydro_26"/>
    <property type="match status" value="1"/>
</dbReference>
<dbReference type="InterPro" id="IPR026444">
    <property type="entry name" value="Secre_tail"/>
</dbReference>
<evidence type="ECO:0000256" key="2">
    <source>
        <dbReference type="ARBA" id="ARBA00022801"/>
    </source>
</evidence>
<dbReference type="PROSITE" id="PS51175">
    <property type="entry name" value="CBM6"/>
    <property type="match status" value="1"/>
</dbReference>
<evidence type="ECO:0000313" key="9">
    <source>
        <dbReference type="Proteomes" id="UP000255423"/>
    </source>
</evidence>
<sequence length="597" mass="66574">MFMKHFNYTNFVATATVAALAGTAFAATPIRLEAEDAVLADDHKVVVTEDAKASGGKYVQMKEGNLEFKVTVPATGYYTLWATYQLPTASGNKIQNLTVNDVSAGQISFGTSDDFKTIKGAGKIKLTTGENKIGIVHSWGWVNIDYIELTEYEASPWSLSPTPVTPEPTESAQKLYNFLLNNFGKHVISGVMTERPFENNGQYTPQNYETQTELSYINQASGKNVVLVGFDFLHASGKNSDQQWYQGYTHASLEMAKTVWKAGGIPQFNWHWKDPTLEVEAFYTESSGNTPFAEFSINKAYDEATGKWKTDSDAYKAIVRDMEMIADSLLTLQKEGVAVLWRPLHEASGKWFWWGTDGAKSCVALYKLMFDIFVNQKGLHNLIWVWTTDEASDALDWYPGDEYVDVVGRDYYYYPRESNHSSLIGSFETVKEIFGGKKIVALSENGSVPYPDEMKADGANWSWFMPWYGDYAMEGWANDNNAESWKIVMNNEYTLTLEDMPGWDKYEIVTPPTTGIKNTLRSQKGIASLSVIGKNLQINIPSAIAKVAIFDMQGNQVMSRTINGANANINLNGIAVGQYLVKVQGKGFAQNGRILVK</sequence>
<keyword evidence="5" id="KW-0732">Signal</keyword>
<evidence type="ECO:0000256" key="5">
    <source>
        <dbReference type="SAM" id="SignalP"/>
    </source>
</evidence>
<dbReference type="InterPro" id="IPR017853">
    <property type="entry name" value="GH"/>
</dbReference>
<dbReference type="InterPro" id="IPR008979">
    <property type="entry name" value="Galactose-bd-like_sf"/>
</dbReference>
<dbReference type="PANTHER" id="PTHR40079:SF4">
    <property type="entry name" value="GH26 DOMAIN-CONTAINING PROTEIN-RELATED"/>
    <property type="match status" value="1"/>
</dbReference>
<dbReference type="Gene3D" id="3.20.20.80">
    <property type="entry name" value="Glycosidases"/>
    <property type="match status" value="1"/>
</dbReference>
<dbReference type="InterPro" id="IPR022790">
    <property type="entry name" value="GH26_dom"/>
</dbReference>
<dbReference type="PROSITE" id="PS51764">
    <property type="entry name" value="GH26"/>
    <property type="match status" value="1"/>
</dbReference>
<keyword evidence="2 4" id="KW-0378">Hydrolase</keyword>
<proteinExistence type="inferred from homology"/>
<dbReference type="RefSeq" id="WP_109573416.1">
    <property type="nucleotide sequence ID" value="NZ_UHJL01000004.1"/>
</dbReference>
<gene>
    <name evidence="8" type="ORF">SAMN05661053_2524</name>
</gene>
<protein>
    <submittedName>
        <fullName evidence="8">Mannan endo-1,4-beta-mannosidase</fullName>
    </submittedName>
</protein>
<dbReference type="CDD" id="cd04086">
    <property type="entry name" value="CBM35_mannanase-like"/>
    <property type="match status" value="1"/>
</dbReference>
<organism evidence="8 9">
    <name type="scientific">Fibrobacter succinogenes</name>
    <name type="common">Bacteroides succinogenes</name>
    <dbReference type="NCBI Taxonomy" id="833"/>
    <lineage>
        <taxon>Bacteria</taxon>
        <taxon>Pseudomonadati</taxon>
        <taxon>Fibrobacterota</taxon>
        <taxon>Fibrobacteria</taxon>
        <taxon>Fibrobacterales</taxon>
        <taxon>Fibrobacteraceae</taxon>
        <taxon>Fibrobacter</taxon>
    </lineage>
</organism>
<dbReference type="PANTHER" id="PTHR40079">
    <property type="entry name" value="MANNAN ENDO-1,4-BETA-MANNOSIDASE E-RELATED"/>
    <property type="match status" value="1"/>
</dbReference>
<evidence type="ECO:0000256" key="4">
    <source>
        <dbReference type="PROSITE-ProRule" id="PRU01100"/>
    </source>
</evidence>
<keyword evidence="3 4" id="KW-0326">Glycosidase</keyword>
<reference evidence="8 9" key="1">
    <citation type="submission" date="2017-08" db="EMBL/GenBank/DDBJ databases">
        <authorList>
            <person name="de Groot N.N."/>
        </authorList>
    </citation>
    <scope>NUCLEOTIDE SEQUENCE [LARGE SCALE GENOMIC DNA]</scope>
    <source>
        <strain evidence="8 9">HM2</strain>
    </source>
</reference>
<comment type="similarity">
    <text evidence="1 4">Belongs to the glycosyl hydrolase 26 family.</text>
</comment>
<feature type="active site" description="Proton donor" evidence="4">
    <location>
        <position position="346"/>
    </location>
</feature>
<feature type="signal peptide" evidence="5">
    <location>
        <begin position="1"/>
        <end position="26"/>
    </location>
</feature>
<accession>A0A380S797</accession>
<dbReference type="SUPFAM" id="SSF49785">
    <property type="entry name" value="Galactose-binding domain-like"/>
    <property type="match status" value="1"/>
</dbReference>